<dbReference type="RefSeq" id="WP_195133931.1">
    <property type="nucleotide sequence ID" value="NZ_JADLQX010000055.1"/>
</dbReference>
<dbReference type="InterPro" id="IPR016084">
    <property type="entry name" value="Haem_Oase-like_multi-hlx"/>
</dbReference>
<dbReference type="Pfam" id="PF12981">
    <property type="entry name" value="DUF3865"/>
    <property type="match status" value="1"/>
</dbReference>
<gene>
    <name evidence="1" type="ORF">IU459_35250</name>
</gene>
<proteinExistence type="predicted"/>
<dbReference type="Proteomes" id="UP000702209">
    <property type="component" value="Unassembled WGS sequence"/>
</dbReference>
<evidence type="ECO:0000313" key="1">
    <source>
        <dbReference type="EMBL" id="MBF6302753.1"/>
    </source>
</evidence>
<evidence type="ECO:0000313" key="2">
    <source>
        <dbReference type="Proteomes" id="UP000702209"/>
    </source>
</evidence>
<keyword evidence="2" id="KW-1185">Reference proteome</keyword>
<accession>A0ABS0D1L7</accession>
<sequence length="274" mass="30133">MTTSMVKRYLDEHPDTKAAITSVLLNKPEVSGNDLVDTHMAPMVAALYEQITAAVSPATLTQDQAALYIRELSVFARYNSDFLRQAADTVQGGCMELAHEFRRNHLEEGGERGKVPAHYTLYSGALLADLGLLVNGHLPAPETLTLVSLHDWLVIGSSVSRICGGYYATEGVAIDETELLRAITDRYAELTVGAEAELQNLDYYYSLHLDEGHEAAAVDGLSVEAAHIEGIARFIREYQLFGLDLPQIVDGWLQILEGMIAWWSQLTDRAATLP</sequence>
<dbReference type="EMBL" id="JADLQX010000055">
    <property type="protein sequence ID" value="MBF6302753.1"/>
    <property type="molecule type" value="Genomic_DNA"/>
</dbReference>
<reference evidence="1 2" key="1">
    <citation type="submission" date="2020-10" db="EMBL/GenBank/DDBJ databases">
        <title>Identification of Nocardia species via Next-generation sequencing and recognition of intraspecies genetic diversity.</title>
        <authorList>
            <person name="Li P."/>
            <person name="Li P."/>
            <person name="Lu B."/>
        </authorList>
    </citation>
    <scope>NUCLEOTIDE SEQUENCE [LARGE SCALE GENOMIC DNA]</scope>
    <source>
        <strain evidence="1 2">BJ06-0157</strain>
    </source>
</reference>
<dbReference type="InterPro" id="IPR024477">
    <property type="entry name" value="DUF3865_CADD-like"/>
</dbReference>
<comment type="caution">
    <text evidence="1">The sequence shown here is derived from an EMBL/GenBank/DDBJ whole genome shotgun (WGS) entry which is preliminary data.</text>
</comment>
<organism evidence="1 2">
    <name type="scientific">Nocardia amamiensis</name>
    <dbReference type="NCBI Taxonomy" id="404578"/>
    <lineage>
        <taxon>Bacteria</taxon>
        <taxon>Bacillati</taxon>
        <taxon>Actinomycetota</taxon>
        <taxon>Actinomycetes</taxon>
        <taxon>Mycobacteriales</taxon>
        <taxon>Nocardiaceae</taxon>
        <taxon>Nocardia</taxon>
    </lineage>
</organism>
<name>A0ABS0D1L7_9NOCA</name>
<protein>
    <submittedName>
        <fullName evidence="1">DUF3865 domain-containing protein</fullName>
    </submittedName>
</protein>
<dbReference type="Gene3D" id="1.20.910.10">
    <property type="entry name" value="Heme oxygenase-like"/>
    <property type="match status" value="1"/>
</dbReference>